<dbReference type="EMBL" id="NVMX01000246">
    <property type="protein sequence ID" value="PDZ94165.1"/>
    <property type="molecule type" value="Genomic_DNA"/>
</dbReference>
<accession>A0A9X6SS29</accession>
<reference evidence="1 2" key="1">
    <citation type="submission" date="2017-09" db="EMBL/GenBank/DDBJ databases">
        <title>Large-scale bioinformatics analysis of Bacillus genomes uncovers conserved roles of natural products in bacterial physiology.</title>
        <authorList>
            <consortium name="Agbiome Team Llc"/>
            <person name="Bleich R.M."/>
            <person name="Grubbs K.J."/>
            <person name="Santa Maria K.C."/>
            <person name="Allen S.E."/>
            <person name="Farag S."/>
            <person name="Shank E.A."/>
            <person name="Bowers A."/>
        </authorList>
    </citation>
    <scope>NUCLEOTIDE SEQUENCE [LARGE SCALE GENOMIC DNA]</scope>
    <source>
        <strain evidence="1 2">AFS092789</strain>
    </source>
</reference>
<proteinExistence type="predicted"/>
<dbReference type="AlphaFoldDB" id="A0A9X6SS29"/>
<dbReference type="Proteomes" id="UP000219922">
    <property type="component" value="Unassembled WGS sequence"/>
</dbReference>
<gene>
    <name evidence="1" type="ORF">CON36_35250</name>
</gene>
<evidence type="ECO:0000313" key="1">
    <source>
        <dbReference type="EMBL" id="PDZ94165.1"/>
    </source>
</evidence>
<dbReference type="RefSeq" id="WP_098007245.1">
    <property type="nucleotide sequence ID" value="NZ_NVMX01000246.1"/>
</dbReference>
<name>A0A9X6SS29_BACCE</name>
<comment type="caution">
    <text evidence="1">The sequence shown here is derived from an EMBL/GenBank/DDBJ whole genome shotgun (WGS) entry which is preliminary data.</text>
</comment>
<organism evidence="1 2">
    <name type="scientific">Bacillus cereus</name>
    <dbReference type="NCBI Taxonomy" id="1396"/>
    <lineage>
        <taxon>Bacteria</taxon>
        <taxon>Bacillati</taxon>
        <taxon>Bacillota</taxon>
        <taxon>Bacilli</taxon>
        <taxon>Bacillales</taxon>
        <taxon>Bacillaceae</taxon>
        <taxon>Bacillus</taxon>
        <taxon>Bacillus cereus group</taxon>
    </lineage>
</organism>
<evidence type="ECO:0000313" key="2">
    <source>
        <dbReference type="Proteomes" id="UP000219922"/>
    </source>
</evidence>
<sequence length="93" mass="10184">MKHSVNLYSIEKDAICLECGNKGAIQHYGKYYPNGVGELADKTKSYEDVRNKPHMSHAMGFGGTIPHSCLNCGNVGLIDFGGLEGYKKAFKTK</sequence>
<protein>
    <submittedName>
        <fullName evidence="1">Uncharacterized protein</fullName>
    </submittedName>
</protein>